<protein>
    <submittedName>
        <fullName evidence="1">Uncharacterized protein</fullName>
    </submittedName>
</protein>
<dbReference type="AlphaFoldDB" id="A0A0H4X1W5"/>
<name>A0A0H4X1W5_9BACT</name>
<dbReference type="Proteomes" id="UP000009026">
    <property type="component" value="Chromosome"/>
</dbReference>
<accession>A0A0H4X1W5</accession>
<reference evidence="1 2" key="1">
    <citation type="journal article" date="2016" name="PLoS ONE">
        <title>Complete Genome Sequence and Comparative Genomics of a Novel Myxobacterium Myxococcus hansupus.</title>
        <authorList>
            <person name="Sharma G."/>
            <person name="Narwani T."/>
            <person name="Subramanian S."/>
        </authorList>
    </citation>
    <scope>NUCLEOTIDE SEQUENCE [LARGE SCALE GENOMIC DNA]</scope>
    <source>
        <strain evidence="2">mixupus</strain>
    </source>
</reference>
<keyword evidence="2" id="KW-1185">Reference proteome</keyword>
<sequence length="391" mass="41839">MALVLGLAACGGDVAKEALGTEVVKALCARAERCGQYAQAEACEQDFRQRGWEERLGLGGRHDDALQAGRLRYDEEAANRCVEALRETSCARILPTAIAFEWGIENTPECRVLIPQDTGGTCLSQVECGADRYCNYDARQNTASCEGTCFPRGGTGDIMPHPAFCESGLVPSLDTSQCMRPIEKDGLCTRTLDGSPYFMPCAEGLWCDAKGSRRCQPLGEEGQACAGLEEAPCRPFLTCKDGTCRSLAKQGASCWAPDHTSALPSRECQHELFCDAASLTLGTCKPRRSERGLCRDSLDCAGGLYCADARPEAGVSGICMTLAGVGDACGPSLPRTCAHGLACSRDYGTGTCQRVVREGDRCQLIMRDATCEAGTSCQSGRCTRHAPDFCR</sequence>
<dbReference type="PATRIC" id="fig|1297742.4.peg.6657"/>
<evidence type="ECO:0000313" key="1">
    <source>
        <dbReference type="EMBL" id="AKQ69656.1"/>
    </source>
</evidence>
<dbReference type="KEGG" id="mym:A176_006568"/>
<dbReference type="OrthoDB" id="5381867at2"/>
<organism evidence="1 2">
    <name type="scientific">Pseudomyxococcus hansupus</name>
    <dbReference type="NCBI Taxonomy" id="1297742"/>
    <lineage>
        <taxon>Bacteria</taxon>
        <taxon>Pseudomonadati</taxon>
        <taxon>Myxococcota</taxon>
        <taxon>Myxococcia</taxon>
        <taxon>Myxococcales</taxon>
        <taxon>Cystobacterineae</taxon>
        <taxon>Myxococcaceae</taxon>
        <taxon>Pseudomyxococcus</taxon>
    </lineage>
</organism>
<gene>
    <name evidence="1" type="ORF">A176_006568</name>
</gene>
<dbReference type="RefSeq" id="WP_002636217.1">
    <property type="nucleotide sequence ID" value="NZ_CP012109.1"/>
</dbReference>
<dbReference type="EMBL" id="CP012109">
    <property type="protein sequence ID" value="AKQ69656.1"/>
    <property type="molecule type" value="Genomic_DNA"/>
</dbReference>
<proteinExistence type="predicted"/>
<evidence type="ECO:0000313" key="2">
    <source>
        <dbReference type="Proteomes" id="UP000009026"/>
    </source>
</evidence>